<comment type="caution">
    <text evidence="1">The sequence shown here is derived from an EMBL/GenBank/DDBJ whole genome shotgun (WGS) entry which is preliminary data.</text>
</comment>
<evidence type="ECO:0000313" key="1">
    <source>
        <dbReference type="EMBL" id="RHZ83683.1"/>
    </source>
</evidence>
<dbReference type="EMBL" id="PQFF01000084">
    <property type="protein sequence ID" value="RHZ83683.1"/>
    <property type="molecule type" value="Genomic_DNA"/>
</dbReference>
<sequence length="116" mass="13890">MNNNNVHEYFLFATKDEFEDWNSVEKQVKNYTIELGFEIVKCRLEKNKHGKIVHRTFECKNSYQYYLKKKANTKDTHECKSVKINCSWKINFGFTNGIIRITIRVAQIPNNFGKRY</sequence>
<protein>
    <recommendedName>
        <fullName evidence="3">FAR1 domain-containing protein</fullName>
    </recommendedName>
</protein>
<name>A0A397JFE5_9GLOM</name>
<evidence type="ECO:0000313" key="2">
    <source>
        <dbReference type="Proteomes" id="UP000266861"/>
    </source>
</evidence>
<dbReference type="STRING" id="1348612.A0A397JFE5"/>
<gene>
    <name evidence="1" type="ORF">Glove_88g20</name>
</gene>
<evidence type="ECO:0008006" key="3">
    <source>
        <dbReference type="Google" id="ProtNLM"/>
    </source>
</evidence>
<keyword evidence="2" id="KW-1185">Reference proteome</keyword>
<dbReference type="AlphaFoldDB" id="A0A397JFE5"/>
<accession>A0A397JFE5</accession>
<reference evidence="1 2" key="1">
    <citation type="submission" date="2018-08" db="EMBL/GenBank/DDBJ databases">
        <title>Genome and evolution of the arbuscular mycorrhizal fungus Diversispora epigaea (formerly Glomus versiforme) and its bacterial endosymbionts.</title>
        <authorList>
            <person name="Sun X."/>
            <person name="Fei Z."/>
            <person name="Harrison M."/>
        </authorList>
    </citation>
    <scope>NUCLEOTIDE SEQUENCE [LARGE SCALE GENOMIC DNA]</scope>
    <source>
        <strain evidence="1 2">IT104</strain>
    </source>
</reference>
<dbReference type="OrthoDB" id="2442204at2759"/>
<organism evidence="1 2">
    <name type="scientific">Diversispora epigaea</name>
    <dbReference type="NCBI Taxonomy" id="1348612"/>
    <lineage>
        <taxon>Eukaryota</taxon>
        <taxon>Fungi</taxon>
        <taxon>Fungi incertae sedis</taxon>
        <taxon>Mucoromycota</taxon>
        <taxon>Glomeromycotina</taxon>
        <taxon>Glomeromycetes</taxon>
        <taxon>Diversisporales</taxon>
        <taxon>Diversisporaceae</taxon>
        <taxon>Diversispora</taxon>
    </lineage>
</organism>
<proteinExistence type="predicted"/>
<dbReference type="Proteomes" id="UP000266861">
    <property type="component" value="Unassembled WGS sequence"/>
</dbReference>